<feature type="compositionally biased region" description="Basic and acidic residues" evidence="1">
    <location>
        <begin position="154"/>
        <end position="180"/>
    </location>
</feature>
<feature type="transmembrane region" description="Helical" evidence="2">
    <location>
        <begin position="356"/>
        <end position="377"/>
    </location>
</feature>
<evidence type="ECO:0000313" key="4">
    <source>
        <dbReference type="Proteomes" id="UP000799770"/>
    </source>
</evidence>
<keyword evidence="4" id="KW-1185">Reference proteome</keyword>
<protein>
    <submittedName>
        <fullName evidence="3">Uncharacterized protein</fullName>
    </submittedName>
</protein>
<dbReference type="Proteomes" id="UP000799770">
    <property type="component" value="Unassembled WGS sequence"/>
</dbReference>
<keyword evidence="2" id="KW-0812">Transmembrane</keyword>
<accession>A0A6A5YEQ9</accession>
<dbReference type="OrthoDB" id="4721035at2759"/>
<feature type="transmembrane region" description="Helical" evidence="2">
    <location>
        <begin position="246"/>
        <end position="270"/>
    </location>
</feature>
<evidence type="ECO:0000313" key="3">
    <source>
        <dbReference type="EMBL" id="KAF2105535.1"/>
    </source>
</evidence>
<keyword evidence="2" id="KW-1133">Transmembrane helix</keyword>
<proteinExistence type="predicted"/>
<feature type="compositionally biased region" description="Polar residues" evidence="1">
    <location>
        <begin position="127"/>
        <end position="142"/>
    </location>
</feature>
<feature type="transmembrane region" description="Helical" evidence="2">
    <location>
        <begin position="819"/>
        <end position="840"/>
    </location>
</feature>
<organism evidence="3 4">
    <name type="scientific">Lophiotrema nucula</name>
    <dbReference type="NCBI Taxonomy" id="690887"/>
    <lineage>
        <taxon>Eukaryota</taxon>
        <taxon>Fungi</taxon>
        <taxon>Dikarya</taxon>
        <taxon>Ascomycota</taxon>
        <taxon>Pezizomycotina</taxon>
        <taxon>Dothideomycetes</taxon>
        <taxon>Pleosporomycetidae</taxon>
        <taxon>Pleosporales</taxon>
        <taxon>Lophiotremataceae</taxon>
        <taxon>Lophiotrema</taxon>
    </lineage>
</organism>
<reference evidence="3" key="1">
    <citation type="journal article" date="2020" name="Stud. Mycol.">
        <title>101 Dothideomycetes genomes: a test case for predicting lifestyles and emergence of pathogens.</title>
        <authorList>
            <person name="Haridas S."/>
            <person name="Albert R."/>
            <person name="Binder M."/>
            <person name="Bloem J."/>
            <person name="Labutti K."/>
            <person name="Salamov A."/>
            <person name="Andreopoulos B."/>
            <person name="Baker S."/>
            <person name="Barry K."/>
            <person name="Bills G."/>
            <person name="Bluhm B."/>
            <person name="Cannon C."/>
            <person name="Castanera R."/>
            <person name="Culley D."/>
            <person name="Daum C."/>
            <person name="Ezra D."/>
            <person name="Gonzalez J."/>
            <person name="Henrissat B."/>
            <person name="Kuo A."/>
            <person name="Liang C."/>
            <person name="Lipzen A."/>
            <person name="Lutzoni F."/>
            <person name="Magnuson J."/>
            <person name="Mondo S."/>
            <person name="Nolan M."/>
            <person name="Ohm R."/>
            <person name="Pangilinan J."/>
            <person name="Park H.-J."/>
            <person name="Ramirez L."/>
            <person name="Alfaro M."/>
            <person name="Sun H."/>
            <person name="Tritt A."/>
            <person name="Yoshinaga Y."/>
            <person name="Zwiers L.-H."/>
            <person name="Turgeon B."/>
            <person name="Goodwin S."/>
            <person name="Spatafora J."/>
            <person name="Crous P."/>
            <person name="Grigoriev I."/>
        </authorList>
    </citation>
    <scope>NUCLEOTIDE SEQUENCE</scope>
    <source>
        <strain evidence="3">CBS 627.86</strain>
    </source>
</reference>
<feature type="compositionally biased region" description="Polar residues" evidence="1">
    <location>
        <begin position="109"/>
        <end position="119"/>
    </location>
</feature>
<dbReference type="AlphaFoldDB" id="A0A6A5YEQ9"/>
<feature type="region of interest" description="Disordered" evidence="1">
    <location>
        <begin position="25"/>
        <end position="198"/>
    </location>
</feature>
<feature type="compositionally biased region" description="Basic and acidic residues" evidence="1">
    <location>
        <begin position="69"/>
        <end position="82"/>
    </location>
</feature>
<feature type="compositionally biased region" description="Polar residues" evidence="1">
    <location>
        <begin position="29"/>
        <end position="40"/>
    </location>
</feature>
<keyword evidence="2" id="KW-0472">Membrane</keyword>
<feature type="compositionally biased region" description="Basic residues" evidence="1">
    <location>
        <begin position="913"/>
        <end position="922"/>
    </location>
</feature>
<name>A0A6A5YEQ9_9PLEO</name>
<evidence type="ECO:0000256" key="2">
    <source>
        <dbReference type="SAM" id="Phobius"/>
    </source>
</evidence>
<sequence length="1007" mass="111143">MADRRPLIHESSDLSDTANISHALPSLGFTPQSHSLQFHTPPNVSPPSSPPRTSYSRPGYSRLGSDATAVERRNVSGETLHEVEEEDISESFRARSGSGLGIASPVSPPANTRRVSIQTIPRVPIGNRNSPIKSPNTLSPPGTGNPLLGGFPRDSPRSTPDLRRERYSPRDEPESYEEFRSGILKKSRSSDGSLRDGADYQRYIHNEDTERLRKGAPSIKSAYESDFRPTQECPTSRDFYQSRFSWLSITVIIICLFSTVFSAIFLGLAWKGPRYGRRITTHGSLKPGDAIVLTSVMAKLIELSFVTSFVAFLGQVLSRRAFMKEQGRGVTLSELSMWRWVVQPGTLITHWETAKYAGLSILGILSLLSAILATLYAPAATALVQPTLKFGKWEHRVLAGSVSTSFSNVNYVRDRICQTPIRTDTEYGGSTCLQIEHAAQGYHNYQRYLALWKQASDVGNGTTEQTQRPPGFGLLYENTTITAQWINVADTVNLSKKFSRAINNVSLAMPHSGIFQAARDQRNDILQPEELNSEGVYSLRAAVPSPVLHVLCANLNKDELRPIVYDAWPNSKPVNIGNWDLLRNDATTTNVTVVDEIFGWNDQERKHYPPVFARYPAPFNTIMNHTSYPWGRESIYILGQGGQDKLGPDLTGTYVLCQIKASLTPNCGTRYNATGSGGTMEALCENDEDDMTYIKSLSNATKVLDIADWRDIGFDWSNSMSLNTGIMDANASNSRLFTQLILQKNNKGEIDLNPALPSPGEALAVMSGCTLLMASQDSPFVEFWNYSVNPLAEPTTQYFNASVRAQQYGSGGVDDVSKAWIVVLLLVFLMNVFVLIYFLFHRGLVTDFSEPPNLFALAVNSPPSHLLAGSCGGGPEGKQYVVNWFVNTEGDHLYMEPGQRAMFHGHGVGHGLAHMHSHHPHTHASMPPSRVQPTSNNKGSIIVSVSAGLNSLRDRIGGGFGRSKEQPLMRPISIVETPTADYEMEAGFTPTQTQKQYAKLAKRRSML</sequence>
<feature type="transmembrane region" description="Helical" evidence="2">
    <location>
        <begin position="290"/>
        <end position="314"/>
    </location>
</feature>
<feature type="region of interest" description="Disordered" evidence="1">
    <location>
        <begin position="913"/>
        <end position="935"/>
    </location>
</feature>
<gene>
    <name evidence="3" type="ORF">BDV96DRAFT_360162</name>
</gene>
<evidence type="ECO:0000256" key="1">
    <source>
        <dbReference type="SAM" id="MobiDB-lite"/>
    </source>
</evidence>
<dbReference type="EMBL" id="ML977378">
    <property type="protein sequence ID" value="KAF2105535.1"/>
    <property type="molecule type" value="Genomic_DNA"/>
</dbReference>
<feature type="compositionally biased region" description="Low complexity" evidence="1">
    <location>
        <begin position="51"/>
        <end position="62"/>
    </location>
</feature>